<dbReference type="InterPro" id="IPR011335">
    <property type="entry name" value="Restrct_endonuc-II-like"/>
</dbReference>
<dbReference type="SUPFAM" id="SSF52980">
    <property type="entry name" value="Restriction endonuclease-like"/>
    <property type="match status" value="1"/>
</dbReference>
<proteinExistence type="predicted"/>
<evidence type="ECO:0000313" key="2">
    <source>
        <dbReference type="EMBL" id="UJG41233.1"/>
    </source>
</evidence>
<dbReference type="Gene3D" id="3.40.50.10770">
    <property type="entry name" value="Hypothetical protein VC1899 like domain (Restriction endonuclease-like)"/>
    <property type="match status" value="1"/>
</dbReference>
<dbReference type="AlphaFoldDB" id="A0A9Y1FM48"/>
<dbReference type="InterPro" id="IPR054008">
    <property type="entry name" value="Csm6_6H"/>
</dbReference>
<dbReference type="Proteomes" id="UP001201020">
    <property type="component" value="Chromosome"/>
</dbReference>
<protein>
    <submittedName>
        <fullName evidence="2">TIGR02710 family CRISPR-associated protein</fullName>
    </submittedName>
</protein>
<sequence length="409" mass="47956">MKRILFMTVGTAIGEDVDKKIESLAHGLLVCIEHYKPDHIVFFGSEDSRKTIKEIERQHKSQYNKELSSYEFIQFTSIDDFDSCFQLIQNEIYKYSNSEIIIDYTSGTKTMTMSAAIAAVLFHKKLTLISGRRKDGVVLSGTERIVEQSLYSVYDKLLLRRMKESFNNYRYNAARNYLDEIVLLNGDKTKEYYYNLIDSFSLWDRFNHKEAFDKMKQLGKEYSFNKEFLCDLLHKSDKKIEKDLYFLADLLNNAKRRLKEEKFDDAMARLYRAVELMAQYRLKSAYNLPPHDISLEQLEKLGVSSQRISYFKERKSNGSKVKLGLYDCYLVLDDLNDDLGKMFSSSNKMKDLLKERNESILAHGLKPVKKEKVEELLDIIIECIDTIFKKGKKFMKLMELSKFPKLMVD</sequence>
<dbReference type="Pfam" id="PF09670">
    <property type="entry name" value="Cas_Cas02710"/>
    <property type="match status" value="1"/>
</dbReference>
<feature type="domain" description="Csm6 6H" evidence="1">
    <location>
        <begin position="154"/>
        <end position="228"/>
    </location>
</feature>
<reference evidence="2" key="1">
    <citation type="journal article" date="2022" name="Nat. Microbiol.">
        <title>Unique mobile elements and scalable gene flow at the prokaryote-eukaryote boundary revealed by circularized Asgard archaea genomes.</title>
        <authorList>
            <person name="Wu F."/>
            <person name="Speth D.R."/>
            <person name="Philosof A."/>
            <person name="Cremiere A."/>
            <person name="Narayanan A."/>
            <person name="Barco R.A."/>
            <person name="Connon S.A."/>
            <person name="Amend J.P."/>
            <person name="Antoshechkin I.A."/>
            <person name="Orphan V.J."/>
        </authorList>
    </citation>
    <scope>NUCLEOTIDE SEQUENCE</scope>
    <source>
        <strain evidence="2">PM71</strain>
    </source>
</reference>
<organism evidence="2">
    <name type="scientific">Candidatus Heimdallarchaeum aukensis</name>
    <dbReference type="NCBI Taxonomy" id="2876573"/>
    <lineage>
        <taxon>Archaea</taxon>
        <taxon>Promethearchaeati</taxon>
        <taxon>Candidatus Heimdallarchaeota</taxon>
        <taxon>Candidatus Heimdallarchaeia (ex Rinke et al. 2021) (nom. nud.)</taxon>
        <taxon>Candidatus Heimdallarchaeales</taxon>
        <taxon>Candidatus Heimdallarchaeaceae</taxon>
        <taxon>Candidatus Heimdallarchaeum</taxon>
    </lineage>
</organism>
<dbReference type="EMBL" id="CP084166">
    <property type="protein sequence ID" value="UJG41233.1"/>
    <property type="molecule type" value="Genomic_DNA"/>
</dbReference>
<dbReference type="NCBIfam" id="TIGR02710">
    <property type="entry name" value="TIGR02710 family CRISPR-associated CARF protein"/>
    <property type="match status" value="1"/>
</dbReference>
<accession>A0A9Y1FM48</accession>
<name>A0A9Y1FM48_9ARCH</name>
<gene>
    <name evidence="2" type="ORF">K9W45_01920</name>
</gene>
<dbReference type="Pfam" id="PF22205">
    <property type="entry name" value="Csm6_6H"/>
    <property type="match status" value="1"/>
</dbReference>
<evidence type="ECO:0000259" key="1">
    <source>
        <dbReference type="Pfam" id="PF22205"/>
    </source>
</evidence>
<dbReference type="InterPro" id="IPR014082">
    <property type="entry name" value="CRISPR-assoc_prot_Cas02710"/>
</dbReference>